<evidence type="ECO:0000256" key="4">
    <source>
        <dbReference type="RuleBase" id="RU004514"/>
    </source>
</evidence>
<dbReference type="NCBIfam" id="TIGR00044">
    <property type="entry name" value="YggS family pyridoxal phosphate-dependent enzyme"/>
    <property type="match status" value="1"/>
</dbReference>
<feature type="domain" description="Alanine racemase N-terminal" evidence="5">
    <location>
        <begin position="15"/>
        <end position="228"/>
    </location>
</feature>
<dbReference type="Gene3D" id="3.20.20.10">
    <property type="entry name" value="Alanine racemase"/>
    <property type="match status" value="1"/>
</dbReference>
<comment type="cofactor">
    <cofactor evidence="3">
        <name>pyridoxal 5'-phosphate</name>
        <dbReference type="ChEBI" id="CHEBI:597326"/>
    </cofactor>
</comment>
<comment type="caution">
    <text evidence="6">The sequence shown here is derived from an EMBL/GenBank/DDBJ whole genome shotgun (WGS) entry which is preliminary data.</text>
</comment>
<gene>
    <name evidence="6" type="ORF">RED65_14587</name>
</gene>
<feature type="modified residue" description="N6-(pyridoxal phosphate)lysine" evidence="2 3">
    <location>
        <position position="39"/>
    </location>
</feature>
<protein>
    <recommendedName>
        <fullName evidence="2">Pyridoxal phosphate homeostasis protein</fullName>
        <shortName evidence="2">PLP homeostasis protein</shortName>
    </recommendedName>
</protein>
<reference evidence="6 7" key="1">
    <citation type="submission" date="2006-03" db="EMBL/GenBank/DDBJ databases">
        <authorList>
            <person name="Pinhassi J."/>
            <person name="Pedros-Alio C."/>
            <person name="Ferriera S."/>
            <person name="Johnson J."/>
            <person name="Kravitz S."/>
            <person name="Halpern A."/>
            <person name="Remington K."/>
            <person name="Beeson K."/>
            <person name="Tran B."/>
            <person name="Rogers Y.-H."/>
            <person name="Friedman R."/>
            <person name="Venter J.C."/>
        </authorList>
    </citation>
    <scope>NUCLEOTIDE SEQUENCE [LARGE SCALE GENOMIC DNA]</scope>
    <source>
        <strain evidence="6 7">RED65</strain>
    </source>
</reference>
<dbReference type="FunFam" id="3.20.20.10:FF:000018">
    <property type="entry name" value="Pyridoxal phosphate homeostasis protein"/>
    <property type="match status" value="1"/>
</dbReference>
<dbReference type="PROSITE" id="PS01211">
    <property type="entry name" value="UPF0001"/>
    <property type="match status" value="1"/>
</dbReference>
<comment type="function">
    <text evidence="2">Pyridoxal 5'-phosphate (PLP)-binding protein, which is involved in PLP homeostasis.</text>
</comment>
<dbReference type="HAMAP" id="MF_02087">
    <property type="entry name" value="PLP_homeostasis"/>
    <property type="match status" value="1"/>
</dbReference>
<evidence type="ECO:0000256" key="2">
    <source>
        <dbReference type="HAMAP-Rule" id="MF_02087"/>
    </source>
</evidence>
<dbReference type="Proteomes" id="UP000004263">
    <property type="component" value="Unassembled WGS sequence"/>
</dbReference>
<dbReference type="HOGENOM" id="CLU_059988_0_1_6"/>
<evidence type="ECO:0000259" key="5">
    <source>
        <dbReference type="Pfam" id="PF01168"/>
    </source>
</evidence>
<dbReference type="EMBL" id="AAQH01000003">
    <property type="protein sequence ID" value="EAT12932.1"/>
    <property type="molecule type" value="Genomic_DNA"/>
</dbReference>
<dbReference type="InterPro" id="IPR001608">
    <property type="entry name" value="Ala_racemase_N"/>
</dbReference>
<sequence>MDLATSEALRSRFEQVQHQINDACAQYKQNTVQLLAVSKRHSIEAIRAIHALGQQSFGENYVQEGVDKINALSDLAIEWHFIGPLQSNKTKDVAEHFAWMHTLERDKIAKRLSQQRPSHLPPLNVLIQINISQQESKSGISLQDLPALAQQVNDYDNLCLRGLMCIPAPQDEASLTQDFCSMFQAFEKLKQQYSTVDTLSMGMSGDLELAIEQGSTMVRVGSAIFGPRDSIISNENNL</sequence>
<dbReference type="PIRSF" id="PIRSF004848">
    <property type="entry name" value="YBL036c_PLPDEIII"/>
    <property type="match status" value="1"/>
</dbReference>
<evidence type="ECO:0000313" key="6">
    <source>
        <dbReference type="EMBL" id="EAT12932.1"/>
    </source>
</evidence>
<evidence type="ECO:0000256" key="1">
    <source>
        <dbReference type="ARBA" id="ARBA00022898"/>
    </source>
</evidence>
<dbReference type="GO" id="GO:0030170">
    <property type="term" value="F:pyridoxal phosphate binding"/>
    <property type="evidence" value="ECO:0007669"/>
    <property type="project" value="UniProtKB-UniRule"/>
</dbReference>
<keyword evidence="1 2" id="KW-0663">Pyridoxal phosphate</keyword>
<name>Q1N4D3_9GAMM</name>
<organism evidence="6 7">
    <name type="scientific">Bermanella marisrubri</name>
    <dbReference type="NCBI Taxonomy" id="207949"/>
    <lineage>
        <taxon>Bacteria</taxon>
        <taxon>Pseudomonadati</taxon>
        <taxon>Pseudomonadota</taxon>
        <taxon>Gammaproteobacteria</taxon>
        <taxon>Oceanospirillales</taxon>
        <taxon>Oceanospirillaceae</taxon>
        <taxon>Bermanella</taxon>
    </lineage>
</organism>
<comment type="similarity">
    <text evidence="2 4">Belongs to the pyridoxal phosphate-binding protein YggS/PROSC family.</text>
</comment>
<dbReference type="SUPFAM" id="SSF51419">
    <property type="entry name" value="PLP-binding barrel"/>
    <property type="match status" value="1"/>
</dbReference>
<dbReference type="STRING" id="207949.RED65_14587"/>
<dbReference type="InterPro" id="IPR029066">
    <property type="entry name" value="PLP-binding_barrel"/>
</dbReference>
<accession>Q1N4D3</accession>
<dbReference type="PANTHER" id="PTHR10146">
    <property type="entry name" value="PROLINE SYNTHETASE CO-TRANSCRIBED BACTERIAL HOMOLOG PROTEIN"/>
    <property type="match status" value="1"/>
</dbReference>
<keyword evidence="7" id="KW-1185">Reference proteome</keyword>
<dbReference type="RefSeq" id="WP_007018003.1">
    <property type="nucleotide sequence ID" value="NZ_CH724115.1"/>
</dbReference>
<dbReference type="CDD" id="cd06824">
    <property type="entry name" value="PLPDE_III_Yggs_like"/>
    <property type="match status" value="1"/>
</dbReference>
<dbReference type="PANTHER" id="PTHR10146:SF14">
    <property type="entry name" value="PYRIDOXAL PHOSPHATE HOMEOSTASIS PROTEIN"/>
    <property type="match status" value="1"/>
</dbReference>
<dbReference type="InterPro" id="IPR011078">
    <property type="entry name" value="PyrdxlP_homeostasis"/>
</dbReference>
<evidence type="ECO:0000313" key="7">
    <source>
        <dbReference type="Proteomes" id="UP000004263"/>
    </source>
</evidence>
<evidence type="ECO:0000256" key="3">
    <source>
        <dbReference type="PIRSR" id="PIRSR004848-1"/>
    </source>
</evidence>
<proteinExistence type="inferred from homology"/>
<dbReference type="OrthoDB" id="9804072at2"/>
<dbReference type="AlphaFoldDB" id="Q1N4D3"/>
<dbReference type="Pfam" id="PF01168">
    <property type="entry name" value="Ala_racemase_N"/>
    <property type="match status" value="1"/>
</dbReference>